<keyword evidence="4" id="KW-0808">Transferase</keyword>
<evidence type="ECO:0000313" key="9">
    <source>
        <dbReference type="EMBL" id="VAX11602.1"/>
    </source>
</evidence>
<dbReference type="InterPro" id="IPR005467">
    <property type="entry name" value="His_kinase_dom"/>
</dbReference>
<accession>A0A3B1B5Z3</accession>
<keyword evidence="6" id="KW-0472">Membrane</keyword>
<dbReference type="InterPro" id="IPR036890">
    <property type="entry name" value="HATPase_C_sf"/>
</dbReference>
<dbReference type="PROSITE" id="PS50109">
    <property type="entry name" value="HIS_KIN"/>
    <property type="match status" value="1"/>
</dbReference>
<evidence type="ECO:0000256" key="4">
    <source>
        <dbReference type="ARBA" id="ARBA00022679"/>
    </source>
</evidence>
<feature type="transmembrane region" description="Helical" evidence="6">
    <location>
        <begin position="180"/>
        <end position="198"/>
    </location>
</feature>
<dbReference type="FunFam" id="3.30.565.10:FF:000049">
    <property type="entry name" value="Two-component sensor histidine kinase"/>
    <property type="match status" value="1"/>
</dbReference>
<comment type="catalytic activity">
    <reaction evidence="1">
        <text>ATP + protein L-histidine = ADP + protein N-phospho-L-histidine.</text>
        <dbReference type="EC" id="2.7.13.3"/>
    </reaction>
</comment>
<keyword evidence="3" id="KW-0597">Phosphoprotein</keyword>
<feature type="transmembrane region" description="Helical" evidence="6">
    <location>
        <begin position="131"/>
        <end position="150"/>
    </location>
</feature>
<dbReference type="CDD" id="cd00156">
    <property type="entry name" value="REC"/>
    <property type="match status" value="1"/>
</dbReference>
<feature type="transmembrane region" description="Helical" evidence="6">
    <location>
        <begin position="100"/>
        <end position="125"/>
    </location>
</feature>
<feature type="transmembrane region" description="Helical" evidence="6">
    <location>
        <begin position="39"/>
        <end position="60"/>
    </location>
</feature>
<dbReference type="PANTHER" id="PTHR43047">
    <property type="entry name" value="TWO-COMPONENT HISTIDINE PROTEIN KINASE"/>
    <property type="match status" value="1"/>
</dbReference>
<feature type="transmembrane region" description="Helical" evidence="6">
    <location>
        <begin position="66"/>
        <end position="88"/>
    </location>
</feature>
<organism evidence="9">
    <name type="scientific">hydrothermal vent metagenome</name>
    <dbReference type="NCBI Taxonomy" id="652676"/>
    <lineage>
        <taxon>unclassified sequences</taxon>
        <taxon>metagenomes</taxon>
        <taxon>ecological metagenomes</taxon>
    </lineage>
</organism>
<dbReference type="Pfam" id="PF02518">
    <property type="entry name" value="HATPase_c"/>
    <property type="match status" value="1"/>
</dbReference>
<dbReference type="InterPro" id="IPR004358">
    <property type="entry name" value="Sig_transdc_His_kin-like_C"/>
</dbReference>
<dbReference type="GO" id="GO:0000155">
    <property type="term" value="F:phosphorelay sensor kinase activity"/>
    <property type="evidence" value="ECO:0007669"/>
    <property type="project" value="InterPro"/>
</dbReference>
<dbReference type="CDD" id="cd16922">
    <property type="entry name" value="HATPase_EvgS-ArcB-TorS-like"/>
    <property type="match status" value="1"/>
</dbReference>
<evidence type="ECO:0000256" key="2">
    <source>
        <dbReference type="ARBA" id="ARBA00012438"/>
    </source>
</evidence>
<name>A0A3B1B5Z3_9ZZZZ</name>
<protein>
    <recommendedName>
        <fullName evidence="2">histidine kinase</fullName>
        <ecNumber evidence="2">2.7.13.3</ecNumber>
    </recommendedName>
</protein>
<dbReference type="Gene3D" id="1.10.287.130">
    <property type="match status" value="1"/>
</dbReference>
<dbReference type="InterPro" id="IPR011006">
    <property type="entry name" value="CheY-like_superfamily"/>
</dbReference>
<evidence type="ECO:0000256" key="5">
    <source>
        <dbReference type="ARBA" id="ARBA00022777"/>
    </source>
</evidence>
<dbReference type="GO" id="GO:0005886">
    <property type="term" value="C:plasma membrane"/>
    <property type="evidence" value="ECO:0007669"/>
    <property type="project" value="TreeGrafter"/>
</dbReference>
<keyword evidence="5" id="KW-0418">Kinase</keyword>
<proteinExistence type="predicted"/>
<dbReference type="PANTHER" id="PTHR43047:SF9">
    <property type="entry name" value="HISTIDINE KINASE"/>
    <property type="match status" value="1"/>
</dbReference>
<evidence type="ECO:0000256" key="6">
    <source>
        <dbReference type="SAM" id="Phobius"/>
    </source>
</evidence>
<dbReference type="InterPro" id="IPR001789">
    <property type="entry name" value="Sig_transdc_resp-reg_receiver"/>
</dbReference>
<evidence type="ECO:0000256" key="3">
    <source>
        <dbReference type="ARBA" id="ARBA00022553"/>
    </source>
</evidence>
<dbReference type="EC" id="2.7.13.3" evidence="2"/>
<evidence type="ECO:0000259" key="8">
    <source>
        <dbReference type="PROSITE" id="PS50110"/>
    </source>
</evidence>
<dbReference type="GO" id="GO:0009927">
    <property type="term" value="F:histidine phosphotransfer kinase activity"/>
    <property type="evidence" value="ECO:0007669"/>
    <property type="project" value="TreeGrafter"/>
</dbReference>
<dbReference type="SMART" id="SM00387">
    <property type="entry name" value="HATPase_c"/>
    <property type="match status" value="1"/>
</dbReference>
<dbReference type="InterPro" id="IPR036097">
    <property type="entry name" value="HisK_dim/P_sf"/>
</dbReference>
<dbReference type="Pfam" id="PF00512">
    <property type="entry name" value="HisKA"/>
    <property type="match status" value="1"/>
</dbReference>
<dbReference type="SUPFAM" id="SSF55874">
    <property type="entry name" value="ATPase domain of HSP90 chaperone/DNA topoisomerase II/histidine kinase"/>
    <property type="match status" value="1"/>
</dbReference>
<feature type="domain" description="Response regulatory" evidence="8">
    <location>
        <begin position="485"/>
        <end position="602"/>
    </location>
</feature>
<dbReference type="CDD" id="cd00082">
    <property type="entry name" value="HisKA"/>
    <property type="match status" value="1"/>
</dbReference>
<evidence type="ECO:0000259" key="7">
    <source>
        <dbReference type="PROSITE" id="PS50109"/>
    </source>
</evidence>
<evidence type="ECO:0000256" key="1">
    <source>
        <dbReference type="ARBA" id="ARBA00000085"/>
    </source>
</evidence>
<dbReference type="Gene3D" id="3.40.50.2300">
    <property type="match status" value="1"/>
</dbReference>
<gene>
    <name evidence="9" type="ORF">MNBD_GAMMA25-1964</name>
</gene>
<dbReference type="SUPFAM" id="SSF52172">
    <property type="entry name" value="CheY-like"/>
    <property type="match status" value="1"/>
</dbReference>
<keyword evidence="6" id="KW-0812">Transmembrane</keyword>
<keyword evidence="6" id="KW-1133">Transmembrane helix</keyword>
<dbReference type="Gene3D" id="3.30.565.10">
    <property type="entry name" value="Histidine kinase-like ATPase, C-terminal domain"/>
    <property type="match status" value="1"/>
</dbReference>
<dbReference type="AlphaFoldDB" id="A0A3B1B5Z3"/>
<dbReference type="SUPFAM" id="SSF47384">
    <property type="entry name" value="Homodimeric domain of signal transducing histidine kinase"/>
    <property type="match status" value="1"/>
</dbReference>
<dbReference type="InterPro" id="IPR003594">
    <property type="entry name" value="HATPase_dom"/>
</dbReference>
<reference evidence="9" key="1">
    <citation type="submission" date="2018-06" db="EMBL/GenBank/DDBJ databases">
        <authorList>
            <person name="Zhirakovskaya E."/>
        </authorList>
    </citation>
    <scope>NUCLEOTIDE SEQUENCE</scope>
</reference>
<dbReference type="EMBL" id="UOFY01000073">
    <property type="protein sequence ID" value="VAX11602.1"/>
    <property type="molecule type" value="Genomic_DNA"/>
</dbReference>
<dbReference type="SMART" id="SM00388">
    <property type="entry name" value="HisKA"/>
    <property type="match status" value="1"/>
</dbReference>
<feature type="domain" description="Histidine kinase" evidence="7">
    <location>
        <begin position="249"/>
        <end position="462"/>
    </location>
</feature>
<dbReference type="PRINTS" id="PR00344">
    <property type="entry name" value="BCTRLSENSOR"/>
</dbReference>
<dbReference type="PROSITE" id="PS50110">
    <property type="entry name" value="RESPONSE_REGULATORY"/>
    <property type="match status" value="1"/>
</dbReference>
<dbReference type="Pfam" id="PF00072">
    <property type="entry name" value="Response_reg"/>
    <property type="match status" value="1"/>
</dbReference>
<dbReference type="InterPro" id="IPR003661">
    <property type="entry name" value="HisK_dim/P_dom"/>
</dbReference>
<sequence>MSTPPTKTILNKNALPTNKADREQLILAERIHIIFHQPLLKVLLLGQGITVAITVIFLWGTVAPELLLVWLACMIVMTLCWSSLTLYYRRTSPPPQKAKLWSHIYLSAGTLLGAAWGVTALWPGVLTDPSAMVFISIVVFGITAAGLAVFAPLLPTFYAFSTLSLVPHAIHFFIEGGKLYGTLGVMFLLYLLIILIIGNNMKRTILESVMLRFENLELVNNLVKKNTQTEKAREQAVQAGMEKSKFIAAASHDLRQPLHALGLFVEALESRIRYPEVRKIVDNIKLATGTLSSLMNGMLDISKLDAGVLQPVITEFSIKPLLERIAIEAEQDASDKGLKFRVRHCKAVVRSDLNMLERILRNLISNAIHYTEQGSVLVACRYRKGQLCIEVRDNGIGISEDKLDKIFKDFYQVDNPERDREKGHGLGLAIVERLAKLLGHTISVNSNPGQGSTFCVCLPIATTTASTVEIPSSSQTYLDDVAGATVLVIDDEILVCEGMENILKEWGCEILLADSAETAWTQLKSTRLQPDVIISDYRLRENKTGVEAIEFIQQKTQLTFPAIIVTGDTAADRLREARDSGYHLLHKPVSPAKLRSLLSYLLEAKVQ</sequence>
<dbReference type="SMART" id="SM00448">
    <property type="entry name" value="REC"/>
    <property type="match status" value="1"/>
</dbReference>